<dbReference type="SMART" id="SM01270">
    <property type="entry name" value="Longin"/>
    <property type="match status" value="1"/>
</dbReference>
<evidence type="ECO:0000256" key="6">
    <source>
        <dbReference type="ARBA" id="ARBA00023139"/>
    </source>
</evidence>
<keyword evidence="10" id="KW-0175">Coiled coil</keyword>
<evidence type="ECO:0000256" key="3">
    <source>
        <dbReference type="ARBA" id="ARBA00022475"/>
    </source>
</evidence>
<organism evidence="13 14">
    <name type="scientific">Marasmius tenuissimus</name>
    <dbReference type="NCBI Taxonomy" id="585030"/>
    <lineage>
        <taxon>Eukaryota</taxon>
        <taxon>Fungi</taxon>
        <taxon>Dikarya</taxon>
        <taxon>Basidiomycota</taxon>
        <taxon>Agaricomycotina</taxon>
        <taxon>Agaricomycetes</taxon>
        <taxon>Agaricomycetidae</taxon>
        <taxon>Agaricales</taxon>
        <taxon>Marasmiineae</taxon>
        <taxon>Marasmiaceae</taxon>
        <taxon>Marasmius</taxon>
    </lineage>
</organism>
<dbReference type="InterPro" id="IPR001388">
    <property type="entry name" value="Synaptobrevin-like"/>
</dbReference>
<dbReference type="EMBL" id="JBBXMP010000004">
    <property type="protein sequence ID" value="KAL0070996.1"/>
    <property type="molecule type" value="Genomic_DNA"/>
</dbReference>
<dbReference type="PANTHER" id="PTHR45806:SF1">
    <property type="entry name" value="SYNAPTOBREVIN HOMOLOG YKT6"/>
    <property type="match status" value="1"/>
</dbReference>
<reference evidence="13 14" key="1">
    <citation type="submission" date="2024-05" db="EMBL/GenBank/DDBJ databases">
        <title>A draft genome resource for the thread blight pathogen Marasmius tenuissimus strain MS-2.</title>
        <authorList>
            <person name="Yulfo-Soto G.E."/>
            <person name="Baruah I.K."/>
            <person name="Amoako-Attah I."/>
            <person name="Bukari Y."/>
            <person name="Meinhardt L.W."/>
            <person name="Bailey B.A."/>
            <person name="Cohen S.P."/>
        </authorList>
    </citation>
    <scope>NUCLEOTIDE SEQUENCE [LARGE SCALE GENOMIC DNA]</scope>
    <source>
        <strain evidence="13 14">MS-2</strain>
    </source>
</reference>
<dbReference type="PRINTS" id="PR00219">
    <property type="entry name" value="SYNAPTOBREVN"/>
</dbReference>
<dbReference type="Pfam" id="PF13774">
    <property type="entry name" value="Longin"/>
    <property type="match status" value="1"/>
</dbReference>
<comment type="subcellular location">
    <subcellularLocation>
        <location evidence="1">Cell membrane</location>
        <topology evidence="1">Lipid-anchor</topology>
        <orientation evidence="1">Cytoplasmic side</orientation>
    </subcellularLocation>
</comment>
<evidence type="ECO:0000259" key="12">
    <source>
        <dbReference type="PROSITE" id="PS50892"/>
    </source>
</evidence>
<dbReference type="CDD" id="cd15867">
    <property type="entry name" value="R-SNARE_YKT6"/>
    <property type="match status" value="1"/>
</dbReference>
<dbReference type="SUPFAM" id="SSF64356">
    <property type="entry name" value="SNARE-like"/>
    <property type="match status" value="1"/>
</dbReference>
<dbReference type="SUPFAM" id="SSF58038">
    <property type="entry name" value="SNARE fusion complex"/>
    <property type="match status" value="1"/>
</dbReference>
<dbReference type="CDD" id="cd14824">
    <property type="entry name" value="Longin"/>
    <property type="match status" value="1"/>
</dbReference>
<accession>A0ABR3ACB2</accession>
<dbReference type="Pfam" id="PF00957">
    <property type="entry name" value="Synaptobrevin"/>
    <property type="match status" value="1"/>
</dbReference>
<dbReference type="Gene3D" id="1.20.5.110">
    <property type="match status" value="1"/>
</dbReference>
<evidence type="ECO:0000256" key="1">
    <source>
        <dbReference type="ARBA" id="ARBA00004342"/>
    </source>
</evidence>
<keyword evidence="8" id="KW-0636">Prenylation</keyword>
<keyword evidence="5" id="KW-0472">Membrane</keyword>
<dbReference type="InterPro" id="IPR010908">
    <property type="entry name" value="Longin_dom"/>
</dbReference>
<evidence type="ECO:0000256" key="7">
    <source>
        <dbReference type="ARBA" id="ARBA00023288"/>
    </source>
</evidence>
<protein>
    <recommendedName>
        <fullName evidence="9">Synaptobrevin homolog YKT6</fullName>
    </recommendedName>
</protein>
<evidence type="ECO:0000256" key="9">
    <source>
        <dbReference type="ARBA" id="ARBA00026133"/>
    </source>
</evidence>
<dbReference type="InterPro" id="IPR045848">
    <property type="entry name" value="R-SNARE_YKT6"/>
</dbReference>
<comment type="caution">
    <text evidence="13">The sequence shown here is derived from an EMBL/GenBank/DDBJ whole genome shotgun (WGS) entry which is preliminary data.</text>
</comment>
<keyword evidence="7" id="KW-0449">Lipoprotein</keyword>
<keyword evidence="4" id="KW-0488">Methylation</keyword>
<evidence type="ECO:0000256" key="10">
    <source>
        <dbReference type="PROSITE-ProRule" id="PRU00290"/>
    </source>
</evidence>
<dbReference type="PROSITE" id="PS50892">
    <property type="entry name" value="V_SNARE"/>
    <property type="match status" value="1"/>
</dbReference>
<gene>
    <name evidence="13" type="primary">YKT6</name>
    <name evidence="13" type="ORF">AAF712_001554</name>
</gene>
<feature type="domain" description="Longin" evidence="11">
    <location>
        <begin position="9"/>
        <end position="135"/>
    </location>
</feature>
<evidence type="ECO:0000256" key="2">
    <source>
        <dbReference type="ARBA" id="ARBA00008025"/>
    </source>
</evidence>
<evidence type="ECO:0000259" key="11">
    <source>
        <dbReference type="PROSITE" id="PS50859"/>
    </source>
</evidence>
<sequence>MKIYSISVILAPPSGASTTLSNATDLSSFSFYQRGSVGEFMTFMSKTVAERTPQGQRSSVQENNYVAHVYNRGGAEQLADKFAHITGVIITDQEYPVRPAFSLLTKLLDEFTTKVPQSQFSNPSSISFPDINTYIQKYQDPSQADTIMRVQQELDETKIVLHKTIESVLQRGEKLDNLVDRSNALSAQSKMFYKTAKKPLTASFIPAKLLLRHYVKAGHRLGSCHCNFATTISGSRTLHTCNGLASDLTL</sequence>
<dbReference type="PANTHER" id="PTHR45806">
    <property type="entry name" value="SYNAPTOBREVIN HOMOLOG YKT6"/>
    <property type="match status" value="1"/>
</dbReference>
<evidence type="ECO:0000256" key="5">
    <source>
        <dbReference type="ARBA" id="ARBA00023136"/>
    </source>
</evidence>
<dbReference type="InterPro" id="IPR011012">
    <property type="entry name" value="Longin-like_dom_sf"/>
</dbReference>
<evidence type="ECO:0000313" key="14">
    <source>
        <dbReference type="Proteomes" id="UP001437256"/>
    </source>
</evidence>
<evidence type="ECO:0000256" key="8">
    <source>
        <dbReference type="ARBA" id="ARBA00023289"/>
    </source>
</evidence>
<proteinExistence type="inferred from homology"/>
<dbReference type="PROSITE" id="PS50859">
    <property type="entry name" value="LONGIN"/>
    <property type="match status" value="1"/>
</dbReference>
<comment type="similarity">
    <text evidence="2">Belongs to the synaptobrevin family.</text>
</comment>
<dbReference type="Proteomes" id="UP001437256">
    <property type="component" value="Unassembled WGS sequence"/>
</dbReference>
<evidence type="ECO:0000256" key="4">
    <source>
        <dbReference type="ARBA" id="ARBA00022481"/>
    </source>
</evidence>
<feature type="domain" description="V-SNARE coiled-coil homology" evidence="12">
    <location>
        <begin position="146"/>
        <end position="206"/>
    </location>
</feature>
<keyword evidence="6" id="KW-0564">Palmitate</keyword>
<name>A0ABR3ACB2_9AGAR</name>
<keyword evidence="3" id="KW-1003">Cell membrane</keyword>
<dbReference type="Gene3D" id="3.30.450.50">
    <property type="entry name" value="Longin domain"/>
    <property type="match status" value="1"/>
</dbReference>
<keyword evidence="14" id="KW-1185">Reference proteome</keyword>
<evidence type="ECO:0000313" key="13">
    <source>
        <dbReference type="EMBL" id="KAL0070996.1"/>
    </source>
</evidence>
<dbReference type="InterPro" id="IPR042855">
    <property type="entry name" value="V_SNARE_CC"/>
</dbReference>